<reference evidence="8" key="1">
    <citation type="submission" date="2025-08" db="UniProtKB">
        <authorList>
            <consortium name="Ensembl"/>
        </authorList>
    </citation>
    <scope>IDENTIFICATION</scope>
</reference>
<feature type="transmembrane region" description="Helical" evidence="6">
    <location>
        <begin position="78"/>
        <end position="98"/>
    </location>
</feature>
<evidence type="ECO:0000256" key="5">
    <source>
        <dbReference type="SAM" id="MobiDB-lite"/>
    </source>
</evidence>
<dbReference type="GO" id="GO:0015186">
    <property type="term" value="F:L-glutamine transmembrane transporter activity"/>
    <property type="evidence" value="ECO:0007669"/>
    <property type="project" value="TreeGrafter"/>
</dbReference>
<dbReference type="InterPro" id="IPR013057">
    <property type="entry name" value="AA_transpt_TM"/>
</dbReference>
<accession>A0A8C2KFM8</accession>
<proteinExistence type="predicted"/>
<dbReference type="GO" id="GO:0005290">
    <property type="term" value="F:L-histidine transmembrane transporter activity"/>
    <property type="evidence" value="ECO:0007669"/>
    <property type="project" value="TreeGrafter"/>
</dbReference>
<sequence length="159" mass="16967">MEPDEMNTIPNGKGHEAGEETTAIAIKSQSDDAAHTDRTPANAEANQAESSEFMPNADDKKTPRFTDFEGKTSFGMSVFNLGNAIMGSGILGLAYAMANTGIRAYEQLGFRAFGTPGKMAAGIAITLQNIGAMSSYLYIVKYEFPLVIQAFLKVDNPSG</sequence>
<dbReference type="Proteomes" id="UP000694701">
    <property type="component" value="Unplaced"/>
</dbReference>
<feature type="domain" description="Amino acid transporter transmembrane" evidence="7">
    <location>
        <begin position="102"/>
        <end position="153"/>
    </location>
</feature>
<keyword evidence="2 6" id="KW-0812">Transmembrane</keyword>
<dbReference type="GO" id="GO:0005886">
    <property type="term" value="C:plasma membrane"/>
    <property type="evidence" value="ECO:0007669"/>
    <property type="project" value="TreeGrafter"/>
</dbReference>
<feature type="compositionally biased region" description="Low complexity" evidence="5">
    <location>
        <begin position="41"/>
        <end position="52"/>
    </location>
</feature>
<name>A0A8C2KFM8_CYPCA</name>
<keyword evidence="3 6" id="KW-1133">Transmembrane helix</keyword>
<feature type="compositionally biased region" description="Basic and acidic residues" evidence="5">
    <location>
        <begin position="29"/>
        <end position="38"/>
    </location>
</feature>
<dbReference type="PANTHER" id="PTHR22950">
    <property type="entry name" value="AMINO ACID TRANSPORTER"/>
    <property type="match status" value="1"/>
</dbReference>
<feature type="transmembrane region" description="Helical" evidence="6">
    <location>
        <begin position="119"/>
        <end position="139"/>
    </location>
</feature>
<evidence type="ECO:0000256" key="6">
    <source>
        <dbReference type="SAM" id="Phobius"/>
    </source>
</evidence>
<evidence type="ECO:0000256" key="2">
    <source>
        <dbReference type="ARBA" id="ARBA00022692"/>
    </source>
</evidence>
<evidence type="ECO:0000256" key="4">
    <source>
        <dbReference type="ARBA" id="ARBA00023136"/>
    </source>
</evidence>
<organism evidence="8 9">
    <name type="scientific">Cyprinus carpio</name>
    <name type="common">Common carp</name>
    <dbReference type="NCBI Taxonomy" id="7962"/>
    <lineage>
        <taxon>Eukaryota</taxon>
        <taxon>Metazoa</taxon>
        <taxon>Chordata</taxon>
        <taxon>Craniata</taxon>
        <taxon>Vertebrata</taxon>
        <taxon>Euteleostomi</taxon>
        <taxon>Actinopterygii</taxon>
        <taxon>Neopterygii</taxon>
        <taxon>Teleostei</taxon>
        <taxon>Ostariophysi</taxon>
        <taxon>Cypriniformes</taxon>
        <taxon>Cyprinidae</taxon>
        <taxon>Cyprininae</taxon>
        <taxon>Cyprinus</taxon>
    </lineage>
</organism>
<feature type="region of interest" description="Disordered" evidence="5">
    <location>
        <begin position="1"/>
        <end position="62"/>
    </location>
</feature>
<evidence type="ECO:0000256" key="1">
    <source>
        <dbReference type="ARBA" id="ARBA00004141"/>
    </source>
</evidence>
<evidence type="ECO:0000313" key="9">
    <source>
        <dbReference type="Proteomes" id="UP000694701"/>
    </source>
</evidence>
<dbReference type="Pfam" id="PF01490">
    <property type="entry name" value="Aa_trans"/>
    <property type="match status" value="1"/>
</dbReference>
<dbReference type="AlphaFoldDB" id="A0A8C2KFM8"/>
<dbReference type="Ensembl" id="ENSCCRT00020118956.1">
    <property type="protein sequence ID" value="ENSCCRP00020108888.1"/>
    <property type="gene ID" value="ENSCCRG00020049529.1"/>
</dbReference>
<keyword evidence="4 6" id="KW-0472">Membrane</keyword>
<comment type="subcellular location">
    <subcellularLocation>
        <location evidence="1">Membrane</location>
        <topology evidence="1">Multi-pass membrane protein</topology>
    </subcellularLocation>
</comment>
<evidence type="ECO:0000313" key="8">
    <source>
        <dbReference type="Ensembl" id="ENSCCRP00020108888.1"/>
    </source>
</evidence>
<evidence type="ECO:0000259" key="7">
    <source>
        <dbReference type="Pfam" id="PF01490"/>
    </source>
</evidence>
<evidence type="ECO:0000256" key="3">
    <source>
        <dbReference type="ARBA" id="ARBA00022989"/>
    </source>
</evidence>
<dbReference type="GO" id="GO:0015182">
    <property type="term" value="F:L-asparagine transmembrane transporter activity"/>
    <property type="evidence" value="ECO:0007669"/>
    <property type="project" value="TreeGrafter"/>
</dbReference>
<dbReference type="GO" id="GO:0015817">
    <property type="term" value="P:histidine transport"/>
    <property type="evidence" value="ECO:0007669"/>
    <property type="project" value="TreeGrafter"/>
</dbReference>
<protein>
    <submittedName>
        <fullName evidence="8">Solute carrier family 38 member 3a</fullName>
    </submittedName>
</protein>
<dbReference type="PANTHER" id="PTHR22950:SF22">
    <property type="entry name" value="SODIUM-COUPLED NEUTRAL AMINO ACID TRANSPORTER 3"/>
    <property type="match status" value="1"/>
</dbReference>